<organism evidence="14">
    <name type="scientific">Thermosulfurimonas dismutans</name>
    <dbReference type="NCBI Taxonomy" id="999894"/>
    <lineage>
        <taxon>Bacteria</taxon>
        <taxon>Pseudomonadati</taxon>
        <taxon>Thermodesulfobacteriota</taxon>
        <taxon>Thermodesulfobacteria</taxon>
        <taxon>Thermodesulfobacteriales</taxon>
        <taxon>Thermodesulfobacteriaceae</taxon>
        <taxon>Thermosulfurimonas</taxon>
    </lineage>
</organism>
<dbReference type="GO" id="GO:0003755">
    <property type="term" value="F:peptidyl-prolyl cis-trans isomerase activity"/>
    <property type="evidence" value="ECO:0007669"/>
    <property type="project" value="UniProtKB-KW"/>
</dbReference>
<dbReference type="InterPro" id="IPR000297">
    <property type="entry name" value="PPIase_PpiC"/>
</dbReference>
<dbReference type="Gene3D" id="1.10.4030.10">
    <property type="entry name" value="Porin chaperone SurA, peptide-binding domain"/>
    <property type="match status" value="1"/>
</dbReference>
<dbReference type="SUPFAM" id="SSF109998">
    <property type="entry name" value="Triger factor/SurA peptide-binding domain-like"/>
    <property type="match status" value="1"/>
</dbReference>
<comment type="subcellular location">
    <subcellularLocation>
        <location evidence="1">Cell inner membrane</location>
        <topology evidence="1">Single-pass type II membrane protein</topology>
        <orientation evidence="1">Periplasmic side</orientation>
    </subcellularLocation>
</comment>
<accession>A0A7C3CL89</accession>
<keyword evidence="5 12" id="KW-1133">Transmembrane helix</keyword>
<reference evidence="14" key="1">
    <citation type="journal article" date="2020" name="mSystems">
        <title>Genome- and Community-Level Interaction Insights into Carbon Utilization and Element Cycling Functions of Hydrothermarchaeota in Hydrothermal Sediment.</title>
        <authorList>
            <person name="Zhou Z."/>
            <person name="Liu Y."/>
            <person name="Xu W."/>
            <person name="Pan J."/>
            <person name="Luo Z.H."/>
            <person name="Li M."/>
        </authorList>
    </citation>
    <scope>NUCLEOTIDE SEQUENCE [LARGE SCALE GENOMIC DNA]</scope>
    <source>
        <strain evidence="14">HyVt-483</strain>
    </source>
</reference>
<comment type="caution">
    <text evidence="14">The sequence shown here is derived from an EMBL/GenBank/DDBJ whole genome shotgun (WGS) entry which is preliminary data.</text>
</comment>
<dbReference type="SUPFAM" id="SSF54534">
    <property type="entry name" value="FKBP-like"/>
    <property type="match status" value="1"/>
</dbReference>
<dbReference type="InterPro" id="IPR052029">
    <property type="entry name" value="PpiD_chaperone"/>
</dbReference>
<evidence type="ECO:0000256" key="2">
    <source>
        <dbReference type="ARBA" id="ARBA00022475"/>
    </source>
</evidence>
<evidence type="ECO:0000256" key="4">
    <source>
        <dbReference type="ARBA" id="ARBA00022692"/>
    </source>
</evidence>
<sequence>MLDFLRKGAQSTAVKILFAIIIIVFVFWGVGTFRASRVDLLATVNGKNITVREYQTLYELRYRQLRQMFGDRVDEDFLKKIHFREQVLEELIRRRLMEEAARRMGISVHPREIQIAIARFPAFQEGGRFSFRRYRAVLRDLGIMPRDFEKTVKEDLLEARVRHFLTATIFAPETEVREYFEFQNQKLQLLYARLPYRVCARKVRVREKELREYFQKHRERYLRPPRIRLAYLYFPYVRYRKNVHITEEEIKAYYQAQRDRFVRPERRKVRMILIRAEPGKKQEALKKAEALARKVKNVQDFIALARKYSQDRITAPLGGDLGEVKPGELFPAADRAVFSTPPGQVVGPLEGPKGYYLFYVEKVLPGGPEPLVRVKEKIRQELMARRAREAAYEAADDLYQKAVLAGSLREAAGKEGLKLKELSFVQDAPPPPFNRQALRDALRSLEEGEISAPVEGPQGVLLFQILRKQPAQPMSFQEARKRVLSDFRVEKGGEVCRQKARQLLARVKKVSRVRGFFRKEGWSVQEVRLRRKELAQGEVPQAVARALGGRAEIGFLPQPVCDRQACYLVKIEKILPADRSDWDKEKEILFHVLTQEKRAAYFESWYRDLRQKAQVKLLQKWPQ</sequence>
<keyword evidence="7" id="KW-0143">Chaperone</keyword>
<evidence type="ECO:0000256" key="10">
    <source>
        <dbReference type="ARBA" id="ARBA00042775"/>
    </source>
</evidence>
<evidence type="ECO:0000256" key="11">
    <source>
        <dbReference type="PROSITE-ProRule" id="PRU00278"/>
    </source>
</evidence>
<evidence type="ECO:0000256" key="12">
    <source>
        <dbReference type="SAM" id="Phobius"/>
    </source>
</evidence>
<keyword evidence="11" id="KW-0413">Isomerase</keyword>
<evidence type="ECO:0000256" key="3">
    <source>
        <dbReference type="ARBA" id="ARBA00022519"/>
    </source>
</evidence>
<name>A0A7C3CL89_9BACT</name>
<dbReference type="PANTHER" id="PTHR47529">
    <property type="entry name" value="PEPTIDYL-PROLYL CIS-TRANS ISOMERASE D"/>
    <property type="match status" value="1"/>
</dbReference>
<comment type="similarity">
    <text evidence="8">Belongs to the PpiD chaperone family.</text>
</comment>
<evidence type="ECO:0000256" key="6">
    <source>
        <dbReference type="ARBA" id="ARBA00023136"/>
    </source>
</evidence>
<evidence type="ECO:0000256" key="8">
    <source>
        <dbReference type="ARBA" id="ARBA00038408"/>
    </source>
</evidence>
<dbReference type="Pfam" id="PF13624">
    <property type="entry name" value="SurA_N_3"/>
    <property type="match status" value="1"/>
</dbReference>
<feature type="domain" description="PpiC" evidence="13">
    <location>
        <begin position="264"/>
        <end position="362"/>
    </location>
</feature>
<feature type="transmembrane region" description="Helical" evidence="12">
    <location>
        <begin position="12"/>
        <end position="31"/>
    </location>
</feature>
<proteinExistence type="inferred from homology"/>
<dbReference type="Pfam" id="PF13145">
    <property type="entry name" value="Rotamase_2"/>
    <property type="match status" value="2"/>
</dbReference>
<keyword evidence="4 12" id="KW-0812">Transmembrane</keyword>
<evidence type="ECO:0000256" key="5">
    <source>
        <dbReference type="ARBA" id="ARBA00022989"/>
    </source>
</evidence>
<dbReference type="EMBL" id="DRMH01000115">
    <property type="protein sequence ID" value="HFC98511.1"/>
    <property type="molecule type" value="Genomic_DNA"/>
</dbReference>
<protein>
    <recommendedName>
        <fullName evidence="9">Periplasmic chaperone PpiD</fullName>
    </recommendedName>
    <alternativeName>
        <fullName evidence="10">Periplasmic folding chaperone</fullName>
    </alternativeName>
</protein>
<dbReference type="PANTHER" id="PTHR47529:SF1">
    <property type="entry name" value="PERIPLASMIC CHAPERONE PPID"/>
    <property type="match status" value="1"/>
</dbReference>
<evidence type="ECO:0000313" key="14">
    <source>
        <dbReference type="EMBL" id="HFC98511.1"/>
    </source>
</evidence>
<evidence type="ECO:0000256" key="9">
    <source>
        <dbReference type="ARBA" id="ARBA00040743"/>
    </source>
</evidence>
<keyword evidence="6 12" id="KW-0472">Membrane</keyword>
<dbReference type="Proteomes" id="UP000886043">
    <property type="component" value="Unassembled WGS sequence"/>
</dbReference>
<keyword evidence="3" id="KW-0997">Cell inner membrane</keyword>
<keyword evidence="11" id="KW-0697">Rotamase</keyword>
<dbReference type="InterPro" id="IPR023058">
    <property type="entry name" value="PPIase_PpiC_CS"/>
</dbReference>
<dbReference type="Gene3D" id="3.10.50.40">
    <property type="match status" value="2"/>
</dbReference>
<gene>
    <name evidence="14" type="ORF">ENJ40_08665</name>
</gene>
<dbReference type="GO" id="GO:0005886">
    <property type="term" value="C:plasma membrane"/>
    <property type="evidence" value="ECO:0007669"/>
    <property type="project" value="UniProtKB-SubCell"/>
</dbReference>
<keyword evidence="2" id="KW-1003">Cell membrane</keyword>
<dbReference type="PROSITE" id="PS50198">
    <property type="entry name" value="PPIC_PPIASE_2"/>
    <property type="match status" value="1"/>
</dbReference>
<dbReference type="InterPro" id="IPR046357">
    <property type="entry name" value="PPIase_dom_sf"/>
</dbReference>
<evidence type="ECO:0000256" key="1">
    <source>
        <dbReference type="ARBA" id="ARBA00004382"/>
    </source>
</evidence>
<dbReference type="InterPro" id="IPR027304">
    <property type="entry name" value="Trigger_fact/SurA_dom_sf"/>
</dbReference>
<evidence type="ECO:0000256" key="7">
    <source>
        <dbReference type="ARBA" id="ARBA00023186"/>
    </source>
</evidence>
<dbReference type="AlphaFoldDB" id="A0A7C3CL89"/>
<evidence type="ECO:0000259" key="13">
    <source>
        <dbReference type="PROSITE" id="PS50198"/>
    </source>
</evidence>
<dbReference type="PROSITE" id="PS01096">
    <property type="entry name" value="PPIC_PPIASE_1"/>
    <property type="match status" value="1"/>
</dbReference>